<dbReference type="InterPro" id="IPR014757">
    <property type="entry name" value="Tscrpt_reg_IclR_C"/>
</dbReference>
<dbReference type="PROSITE" id="PS51078">
    <property type="entry name" value="ICLR_ED"/>
    <property type="match status" value="1"/>
</dbReference>
<evidence type="ECO:0000256" key="2">
    <source>
        <dbReference type="ARBA" id="ARBA00023125"/>
    </source>
</evidence>
<accession>A0ABY5M5M0</accession>
<dbReference type="Pfam" id="PF09339">
    <property type="entry name" value="HTH_IclR"/>
    <property type="match status" value="1"/>
</dbReference>
<evidence type="ECO:0000259" key="5">
    <source>
        <dbReference type="PROSITE" id="PS51078"/>
    </source>
</evidence>
<sequence>MSTTPAAQELDPRSVLAKVMAVLHAFAVDDRSVSLAELARRTQLPKGTLHRVCSDLVTARLLDRASDGYRLGGHLFELGMRASVERGLVDVATPFMEDLYELTHETVHLGVREAAEVMYVAKIGGHRQAPSPSRVGGRLPLHCTAIGKILLAHAPAGLVDEYLSRPLERRTPRTVIAPGLLRQQLTQVRETGLAFEYEESAVGIVCVAAPVLDVEHGVAAALSVTGPVTRFDPRRHANAVRAAAAGVQTTLARQAALRED</sequence>
<dbReference type="PANTHER" id="PTHR30136:SF24">
    <property type="entry name" value="HTH-TYPE TRANSCRIPTIONAL REPRESSOR ALLR"/>
    <property type="match status" value="1"/>
</dbReference>
<gene>
    <name evidence="6" type="ORF">NQV15_16665</name>
</gene>
<dbReference type="SMART" id="SM00346">
    <property type="entry name" value="HTH_ICLR"/>
    <property type="match status" value="1"/>
</dbReference>
<dbReference type="InterPro" id="IPR005471">
    <property type="entry name" value="Tscrpt_reg_IclR_N"/>
</dbReference>
<feature type="domain" description="HTH iclR-type" evidence="4">
    <location>
        <begin position="13"/>
        <end position="73"/>
    </location>
</feature>
<protein>
    <submittedName>
        <fullName evidence="6">IclR family transcriptional regulator</fullName>
    </submittedName>
</protein>
<organism evidence="6 7">
    <name type="scientific">Aeromicrobium wangtongii</name>
    <dbReference type="NCBI Taxonomy" id="2969247"/>
    <lineage>
        <taxon>Bacteria</taxon>
        <taxon>Bacillati</taxon>
        <taxon>Actinomycetota</taxon>
        <taxon>Actinomycetes</taxon>
        <taxon>Propionibacteriales</taxon>
        <taxon>Nocardioidaceae</taxon>
        <taxon>Aeromicrobium</taxon>
    </lineage>
</organism>
<dbReference type="Gene3D" id="1.10.10.10">
    <property type="entry name" value="Winged helix-like DNA-binding domain superfamily/Winged helix DNA-binding domain"/>
    <property type="match status" value="1"/>
</dbReference>
<dbReference type="Proteomes" id="UP001316184">
    <property type="component" value="Chromosome"/>
</dbReference>
<keyword evidence="7" id="KW-1185">Reference proteome</keyword>
<dbReference type="EMBL" id="CP102173">
    <property type="protein sequence ID" value="UUP13460.1"/>
    <property type="molecule type" value="Genomic_DNA"/>
</dbReference>
<evidence type="ECO:0000313" key="7">
    <source>
        <dbReference type="Proteomes" id="UP001316184"/>
    </source>
</evidence>
<dbReference type="PROSITE" id="PS51077">
    <property type="entry name" value="HTH_ICLR"/>
    <property type="match status" value="1"/>
</dbReference>
<dbReference type="InterPro" id="IPR036388">
    <property type="entry name" value="WH-like_DNA-bd_sf"/>
</dbReference>
<keyword evidence="2" id="KW-0238">DNA-binding</keyword>
<dbReference type="Gene3D" id="3.30.450.40">
    <property type="match status" value="1"/>
</dbReference>
<evidence type="ECO:0000256" key="1">
    <source>
        <dbReference type="ARBA" id="ARBA00023015"/>
    </source>
</evidence>
<dbReference type="SUPFAM" id="SSF55781">
    <property type="entry name" value="GAF domain-like"/>
    <property type="match status" value="1"/>
</dbReference>
<dbReference type="InterPro" id="IPR036390">
    <property type="entry name" value="WH_DNA-bd_sf"/>
</dbReference>
<evidence type="ECO:0000259" key="4">
    <source>
        <dbReference type="PROSITE" id="PS51077"/>
    </source>
</evidence>
<name>A0ABY5M5M0_9ACTN</name>
<keyword evidence="3" id="KW-0804">Transcription</keyword>
<feature type="domain" description="IclR-ED" evidence="5">
    <location>
        <begin position="74"/>
        <end position="260"/>
    </location>
</feature>
<dbReference type="InterPro" id="IPR029016">
    <property type="entry name" value="GAF-like_dom_sf"/>
</dbReference>
<dbReference type="InterPro" id="IPR050707">
    <property type="entry name" value="HTH_MetabolicPath_Reg"/>
</dbReference>
<dbReference type="SUPFAM" id="SSF46785">
    <property type="entry name" value="Winged helix' DNA-binding domain"/>
    <property type="match status" value="1"/>
</dbReference>
<evidence type="ECO:0000256" key="3">
    <source>
        <dbReference type="ARBA" id="ARBA00023163"/>
    </source>
</evidence>
<keyword evidence="1" id="KW-0805">Transcription regulation</keyword>
<dbReference type="RefSeq" id="WP_232403526.1">
    <property type="nucleotide sequence ID" value="NZ_CP102173.1"/>
</dbReference>
<reference evidence="6 7" key="1">
    <citation type="submission" date="2022-08" db="EMBL/GenBank/DDBJ databases">
        <title>novel species in genus Aeromicrobium.</title>
        <authorList>
            <person name="Ye L."/>
        </authorList>
    </citation>
    <scope>NUCLEOTIDE SEQUENCE [LARGE SCALE GENOMIC DNA]</scope>
    <source>
        <strain evidence="7">zg-Y1379</strain>
    </source>
</reference>
<dbReference type="PANTHER" id="PTHR30136">
    <property type="entry name" value="HELIX-TURN-HELIX TRANSCRIPTIONAL REGULATOR, ICLR FAMILY"/>
    <property type="match status" value="1"/>
</dbReference>
<proteinExistence type="predicted"/>
<evidence type="ECO:0000313" key="6">
    <source>
        <dbReference type="EMBL" id="UUP13460.1"/>
    </source>
</evidence>
<dbReference type="Pfam" id="PF01614">
    <property type="entry name" value="IclR_C"/>
    <property type="match status" value="1"/>
</dbReference>